<dbReference type="GO" id="GO:0008270">
    <property type="term" value="F:zinc ion binding"/>
    <property type="evidence" value="ECO:0007669"/>
    <property type="project" value="UniProtKB-KW"/>
</dbReference>
<proteinExistence type="predicted"/>
<dbReference type="EMBL" id="CAJVPV010003328">
    <property type="protein sequence ID" value="CAG8549306.1"/>
    <property type="molecule type" value="Genomic_DNA"/>
</dbReference>
<dbReference type="Gene3D" id="2.60.120.590">
    <property type="entry name" value="Alpha-ketoglutarate-dependent dioxygenase AlkB-like"/>
    <property type="match status" value="1"/>
</dbReference>
<keyword evidence="1" id="KW-0479">Metal-binding</keyword>
<sequence length="439" mass="51014">MSKRENKLDQLSALFESASKVKLLDSLQRAKGNMEQAANIYLEETEKCLEKKVPLRQTKLELFFHDTSNSETLKSIQGDCHAGSKEQSLTEASREGQIPLKITSLNEILKWPPLSASKTKAKPKRNVRPVLRLYHAHDVAERTQCTLIHDVLPKDLANSLLKVMLEESETWQRNQWWLFERMVTSSHTASFYTSTEENKTYDGEVYYNGKKTESARAFLPEMEIARRAIRDIVNEKRKGRDRHEFEIQEYWNPNVAVANCYSNSREGVGWHSDELTYLGPRPIIGSLSLGATRQFRLRQIQESDEKSSRIISITLPHNSLLIMWPPTQELWKHEVCPQNVLDHLHPIAGSKRINITFREFREEYTDEWTPKCSCGIPCVLKPVMRSGPNNGRYFYMCYAGRAREGQNCGFFEWLDVSKRQNDYERKRLNLLQKQKNKSI</sequence>
<dbReference type="SUPFAM" id="SSF51197">
    <property type="entry name" value="Clavaminate synthase-like"/>
    <property type="match status" value="1"/>
</dbReference>
<accession>A0A9N9B0Y2</accession>
<dbReference type="PANTHER" id="PTHR31212:SF4">
    <property type="entry name" value="ALPHA-KETOGLUTARATE-DEPENDENT DIOXYGENASE ALKB HOMOLOG 3"/>
    <property type="match status" value="1"/>
</dbReference>
<dbReference type="InterPro" id="IPR032854">
    <property type="entry name" value="ALKBH3"/>
</dbReference>
<dbReference type="GO" id="GO:0051213">
    <property type="term" value="F:dioxygenase activity"/>
    <property type="evidence" value="ECO:0007669"/>
    <property type="project" value="InterPro"/>
</dbReference>
<reference evidence="8" key="1">
    <citation type="submission" date="2021-06" db="EMBL/GenBank/DDBJ databases">
        <authorList>
            <person name="Kallberg Y."/>
            <person name="Tangrot J."/>
            <person name="Rosling A."/>
        </authorList>
    </citation>
    <scope>NUCLEOTIDE SEQUENCE</scope>
    <source>
        <strain evidence="8">CL551</strain>
    </source>
</reference>
<dbReference type="GO" id="GO:0043130">
    <property type="term" value="F:ubiquitin binding"/>
    <property type="evidence" value="ECO:0007669"/>
    <property type="project" value="InterPro"/>
</dbReference>
<name>A0A9N9B0Y2_9GLOM</name>
<dbReference type="InterPro" id="IPR037151">
    <property type="entry name" value="AlkB-like_sf"/>
</dbReference>
<dbReference type="PROSITE" id="PS51999">
    <property type="entry name" value="ZF_GRF"/>
    <property type="match status" value="1"/>
</dbReference>
<evidence type="ECO:0000259" key="5">
    <source>
        <dbReference type="PROSITE" id="PS51140"/>
    </source>
</evidence>
<dbReference type="Pfam" id="PF13532">
    <property type="entry name" value="2OG-FeII_Oxy_2"/>
    <property type="match status" value="1"/>
</dbReference>
<dbReference type="PANTHER" id="PTHR31212">
    <property type="entry name" value="ALPHA-KETOGLUTARATE-DEPENDENT DIOXYGENASE ALKB HOMOLOG 3"/>
    <property type="match status" value="1"/>
</dbReference>
<dbReference type="Proteomes" id="UP000789342">
    <property type="component" value="Unassembled WGS sequence"/>
</dbReference>
<evidence type="ECO:0000256" key="3">
    <source>
        <dbReference type="ARBA" id="ARBA00022833"/>
    </source>
</evidence>
<dbReference type="OrthoDB" id="545910at2759"/>
<dbReference type="AlphaFoldDB" id="A0A9N9B0Y2"/>
<dbReference type="InterPro" id="IPR027450">
    <property type="entry name" value="AlkB-like"/>
</dbReference>
<feature type="domain" description="GRF-type" evidence="7">
    <location>
        <begin position="372"/>
        <end position="417"/>
    </location>
</feature>
<gene>
    <name evidence="8" type="ORF">AMORRO_LOCUS5498</name>
</gene>
<dbReference type="InterPro" id="IPR003892">
    <property type="entry name" value="CUE"/>
</dbReference>
<dbReference type="Pfam" id="PF06839">
    <property type="entry name" value="Zn_ribbon_GRF"/>
    <property type="match status" value="1"/>
</dbReference>
<dbReference type="GO" id="GO:0006307">
    <property type="term" value="P:DNA alkylation repair"/>
    <property type="evidence" value="ECO:0007669"/>
    <property type="project" value="InterPro"/>
</dbReference>
<evidence type="ECO:0000256" key="2">
    <source>
        <dbReference type="ARBA" id="ARBA00022771"/>
    </source>
</evidence>
<dbReference type="PROSITE" id="PS51471">
    <property type="entry name" value="FE2OG_OXY"/>
    <property type="match status" value="1"/>
</dbReference>
<keyword evidence="3" id="KW-0862">Zinc</keyword>
<comment type="caution">
    <text evidence="8">The sequence shown here is derived from an EMBL/GenBank/DDBJ whole genome shotgun (WGS) entry which is preliminary data.</text>
</comment>
<dbReference type="InterPro" id="IPR005123">
    <property type="entry name" value="Oxoglu/Fe-dep_dioxygenase_dom"/>
</dbReference>
<dbReference type="InterPro" id="IPR010666">
    <property type="entry name" value="Znf_GRF"/>
</dbReference>
<evidence type="ECO:0000313" key="8">
    <source>
        <dbReference type="EMBL" id="CAG8549306.1"/>
    </source>
</evidence>
<evidence type="ECO:0000259" key="7">
    <source>
        <dbReference type="PROSITE" id="PS51999"/>
    </source>
</evidence>
<organism evidence="8 9">
    <name type="scientific">Acaulospora morrowiae</name>
    <dbReference type="NCBI Taxonomy" id="94023"/>
    <lineage>
        <taxon>Eukaryota</taxon>
        <taxon>Fungi</taxon>
        <taxon>Fungi incertae sedis</taxon>
        <taxon>Mucoromycota</taxon>
        <taxon>Glomeromycotina</taxon>
        <taxon>Glomeromycetes</taxon>
        <taxon>Diversisporales</taxon>
        <taxon>Acaulosporaceae</taxon>
        <taxon>Acaulospora</taxon>
    </lineage>
</organism>
<evidence type="ECO:0000259" key="6">
    <source>
        <dbReference type="PROSITE" id="PS51471"/>
    </source>
</evidence>
<evidence type="ECO:0000256" key="4">
    <source>
        <dbReference type="PROSITE-ProRule" id="PRU01343"/>
    </source>
</evidence>
<feature type="domain" description="CUE" evidence="5">
    <location>
        <begin position="3"/>
        <end position="46"/>
    </location>
</feature>
<evidence type="ECO:0000313" key="9">
    <source>
        <dbReference type="Proteomes" id="UP000789342"/>
    </source>
</evidence>
<protein>
    <submittedName>
        <fullName evidence="8">6313_t:CDS:1</fullName>
    </submittedName>
</protein>
<keyword evidence="2 4" id="KW-0863">Zinc-finger</keyword>
<dbReference type="PROSITE" id="PS51140">
    <property type="entry name" value="CUE"/>
    <property type="match status" value="1"/>
</dbReference>
<keyword evidence="9" id="KW-1185">Reference proteome</keyword>
<feature type="domain" description="Fe2OG dioxygenase" evidence="6">
    <location>
        <begin position="252"/>
        <end position="361"/>
    </location>
</feature>
<evidence type="ECO:0000256" key="1">
    <source>
        <dbReference type="ARBA" id="ARBA00022723"/>
    </source>
</evidence>